<dbReference type="AlphaFoldDB" id="A0AAE8N173"/>
<feature type="region of interest" description="Disordered" evidence="2">
    <location>
        <begin position="294"/>
        <end position="441"/>
    </location>
</feature>
<dbReference type="PANTHER" id="PTHR13275:SF4">
    <property type="entry name" value="VACUOLAR PROTEIN SORTING-ASSOCIATED PROTEIN 72 HOMOLOG"/>
    <property type="match status" value="1"/>
</dbReference>
<reference evidence="4" key="1">
    <citation type="submission" date="2018-03" db="EMBL/GenBank/DDBJ databases">
        <authorList>
            <person name="Guldener U."/>
        </authorList>
    </citation>
    <scope>NUCLEOTIDE SEQUENCE</scope>
</reference>
<evidence type="ECO:0000256" key="1">
    <source>
        <dbReference type="ARBA" id="ARBA00006832"/>
    </source>
</evidence>
<feature type="compositionally biased region" description="Basic and acidic residues" evidence="2">
    <location>
        <begin position="330"/>
        <end position="344"/>
    </location>
</feature>
<accession>A0AAE8N173</accession>
<sequence length="820" mass="86813">MSAEIETPKPSSRDESSDSGSDSDASSGAESSVEDEPKVEWLATGREKRSTAGNRMKTMMAMEEPDSDLELLFAEDEDDVGFEDADGSGSDVHMDSSSDDEDEQNAADSLEGEEALEREARERRAAARKRKAQAAIPAKFRKKVRIDTGSPASASASATPTPSATGPASSAPPARPRKKSERLSWLPLPSDAPTRASQRSTTRMSKEQLHMQMKEREARRLQQVALMEKRQRQMEARKKPPMTQAERLEEAALVEKRNAKSLNRWEEAEKQREEQMRAKLAALNSRTLKGPVITFWSGRGDWEDGRSGDGGAYHIAIADKPKPVRKKRVTAAEKEEGKEKKDDDASPPAPASASKPADTTDKGQAEPVSKPAVDEAQVQKEVTPAESKDQPAVPLASTITAPSSSTTSGLHAPSLREDPPTKSEPRAPLMAPPSLEPKLVPVEGAKPRPLAALPAIATPSGPQSSVLAAPVLAPPAGLSPTVLGGGFSAPSSPKSHVLAPPNTTQRPSPLSLPPSLTATETQAVTAKTPDSGPTIPAPESEASKPTKVPPENRSDPTPPAQPGSAPPADAPKEGEDQKPSEGTDGTRTRCAIILENFDDTIIKDKVIQTQILFGRKMSRLQKPLPQPLCAITNQPARYRDPKTGLPYHNAYAYREIRRLTAGEFRWSALLGCWVGKADADAAKGVPARFLDPEAPAPEPRPKEEGKAEGAKEGAKETKEGAKEAKEGAKEAKEGATGAKEGAPGSKVDASTGAKAQAKPGEGTAPPSQGTADPSPKAPEEAKLDKQKQSKEGVVENAPPKEVGALSPADAPLPAPVPAGS</sequence>
<evidence type="ECO:0000313" key="5">
    <source>
        <dbReference type="Proteomes" id="UP001187682"/>
    </source>
</evidence>
<feature type="compositionally biased region" description="Basic and acidic residues" evidence="2">
    <location>
        <begin position="115"/>
        <end position="125"/>
    </location>
</feature>
<feature type="region of interest" description="Disordered" evidence="2">
    <location>
        <begin position="685"/>
        <end position="820"/>
    </location>
</feature>
<feature type="compositionally biased region" description="Acidic residues" evidence="2">
    <location>
        <begin position="63"/>
        <end position="86"/>
    </location>
</feature>
<dbReference type="Pfam" id="PF05764">
    <property type="entry name" value="YL1"/>
    <property type="match status" value="1"/>
</dbReference>
<feature type="compositionally biased region" description="Basic and acidic residues" evidence="2">
    <location>
        <begin position="204"/>
        <end position="216"/>
    </location>
</feature>
<organism evidence="4 5">
    <name type="scientific">Cephalotrichum gorgonifer</name>
    <dbReference type="NCBI Taxonomy" id="2041049"/>
    <lineage>
        <taxon>Eukaryota</taxon>
        <taxon>Fungi</taxon>
        <taxon>Dikarya</taxon>
        <taxon>Ascomycota</taxon>
        <taxon>Pezizomycotina</taxon>
        <taxon>Sordariomycetes</taxon>
        <taxon>Hypocreomycetidae</taxon>
        <taxon>Microascales</taxon>
        <taxon>Microascaceae</taxon>
        <taxon>Cephalotrichum</taxon>
    </lineage>
</organism>
<feature type="compositionally biased region" description="Basic and acidic residues" evidence="2">
    <location>
        <begin position="570"/>
        <end position="587"/>
    </location>
</feature>
<comment type="similarity">
    <text evidence="1">Belongs to the VPS72/YL1 family.</text>
</comment>
<feature type="compositionally biased region" description="Low complexity" evidence="2">
    <location>
        <begin position="148"/>
        <end position="172"/>
    </location>
</feature>
<feature type="compositionally biased region" description="Low complexity" evidence="2">
    <location>
        <begin position="18"/>
        <end position="31"/>
    </location>
</feature>
<feature type="compositionally biased region" description="Pro residues" evidence="2">
    <location>
        <begin position="556"/>
        <end position="569"/>
    </location>
</feature>
<feature type="compositionally biased region" description="Basic and acidic residues" evidence="2">
    <location>
        <begin position="414"/>
        <end position="425"/>
    </location>
</feature>
<name>A0AAE8N173_9PEZI</name>
<feature type="compositionally biased region" description="Pro residues" evidence="2">
    <location>
        <begin position="810"/>
        <end position="820"/>
    </location>
</feature>
<feature type="compositionally biased region" description="Low complexity" evidence="2">
    <location>
        <begin position="396"/>
        <end position="408"/>
    </location>
</feature>
<dbReference type="InterPro" id="IPR046757">
    <property type="entry name" value="YL1_N"/>
</dbReference>
<feature type="compositionally biased region" description="Low complexity" evidence="2">
    <location>
        <begin position="507"/>
        <end position="516"/>
    </location>
</feature>
<keyword evidence="5" id="KW-1185">Reference proteome</keyword>
<dbReference type="Pfam" id="PF08265">
    <property type="entry name" value="YL1_C"/>
    <property type="match status" value="1"/>
</dbReference>
<feature type="region of interest" description="Disordered" evidence="2">
    <location>
        <begin position="473"/>
        <end position="587"/>
    </location>
</feature>
<dbReference type="InterPro" id="IPR013272">
    <property type="entry name" value="Vps72/YL1_C"/>
</dbReference>
<evidence type="ECO:0000313" key="4">
    <source>
        <dbReference type="EMBL" id="SPO04520.1"/>
    </source>
</evidence>
<feature type="compositionally biased region" description="Basic and acidic residues" evidence="2">
    <location>
        <begin position="699"/>
        <end position="733"/>
    </location>
</feature>
<gene>
    <name evidence="4" type="ORF">DNG_07205</name>
</gene>
<evidence type="ECO:0000259" key="3">
    <source>
        <dbReference type="SMART" id="SM00993"/>
    </source>
</evidence>
<dbReference type="PANTHER" id="PTHR13275">
    <property type="entry name" value="YL-1 PROTEIN TRANSCRIPTION FACTOR-LIKE 1"/>
    <property type="match status" value="1"/>
</dbReference>
<feature type="compositionally biased region" description="Basic and acidic residues" evidence="2">
    <location>
        <begin position="777"/>
        <end position="793"/>
    </location>
</feature>
<dbReference type="SMART" id="SM00993">
    <property type="entry name" value="YL1_C"/>
    <property type="match status" value="1"/>
</dbReference>
<evidence type="ECO:0000256" key="2">
    <source>
        <dbReference type="SAM" id="MobiDB-lite"/>
    </source>
</evidence>
<feature type="domain" description="Vps72/YL1 C-terminal" evidence="3">
    <location>
        <begin position="627"/>
        <end position="656"/>
    </location>
</feature>
<feature type="compositionally biased region" description="Acidic residues" evidence="2">
    <location>
        <begin position="97"/>
        <end position="114"/>
    </location>
</feature>
<dbReference type="GO" id="GO:0005634">
    <property type="term" value="C:nucleus"/>
    <property type="evidence" value="ECO:0007669"/>
    <property type="project" value="TreeGrafter"/>
</dbReference>
<dbReference type="EMBL" id="ONZQ02000010">
    <property type="protein sequence ID" value="SPO04520.1"/>
    <property type="molecule type" value="Genomic_DNA"/>
</dbReference>
<proteinExistence type="inferred from homology"/>
<comment type="caution">
    <text evidence="4">The sequence shown here is derived from an EMBL/GenBank/DDBJ whole genome shotgun (WGS) entry which is preliminary data.</text>
</comment>
<protein>
    <recommendedName>
        <fullName evidence="3">Vps72/YL1 C-terminal domain-containing protein</fullName>
    </recommendedName>
</protein>
<feature type="region of interest" description="Disordered" evidence="2">
    <location>
        <begin position="1"/>
        <end position="216"/>
    </location>
</feature>
<dbReference type="Proteomes" id="UP001187682">
    <property type="component" value="Unassembled WGS sequence"/>
</dbReference>
<feature type="compositionally biased region" description="Basic and acidic residues" evidence="2">
    <location>
        <begin position="35"/>
        <end position="50"/>
    </location>
</feature>